<keyword evidence="7" id="KW-1185">Reference proteome</keyword>
<dbReference type="GO" id="GO:0140647">
    <property type="term" value="P:P450-containing electron transport chain"/>
    <property type="evidence" value="ECO:0007669"/>
    <property type="project" value="InterPro"/>
</dbReference>
<evidence type="ECO:0000256" key="2">
    <source>
        <dbReference type="ARBA" id="ARBA00022723"/>
    </source>
</evidence>
<protein>
    <submittedName>
        <fullName evidence="6">NDH-dependent cyclic electron flow 1 isoform 1</fullName>
    </submittedName>
</protein>
<dbReference type="AlphaFoldDB" id="A0A833VP71"/>
<feature type="domain" description="2Fe-2S ferredoxin-type" evidence="5">
    <location>
        <begin position="117"/>
        <end position="164"/>
    </location>
</feature>
<keyword evidence="2" id="KW-0479">Metal-binding</keyword>
<evidence type="ECO:0000313" key="7">
    <source>
        <dbReference type="Proteomes" id="UP000623129"/>
    </source>
</evidence>
<dbReference type="InterPro" id="IPR001055">
    <property type="entry name" value="Adrenodoxin-like"/>
</dbReference>
<dbReference type="GO" id="GO:0046872">
    <property type="term" value="F:metal ion binding"/>
    <property type="evidence" value="ECO:0007669"/>
    <property type="project" value="UniProtKB-KW"/>
</dbReference>
<evidence type="ECO:0000256" key="3">
    <source>
        <dbReference type="ARBA" id="ARBA00023004"/>
    </source>
</evidence>
<dbReference type="Gene3D" id="3.10.20.30">
    <property type="match status" value="1"/>
</dbReference>
<gene>
    <name evidence="6" type="ORF">FCM35_KLT20027</name>
</gene>
<dbReference type="OrthoDB" id="5987010at2759"/>
<evidence type="ECO:0000256" key="4">
    <source>
        <dbReference type="ARBA" id="ARBA00023014"/>
    </source>
</evidence>
<dbReference type="InterPro" id="IPR036010">
    <property type="entry name" value="2Fe-2S_ferredoxin-like_sf"/>
</dbReference>
<name>A0A833VP71_9POAL</name>
<keyword evidence="4" id="KW-0411">Iron-sulfur</keyword>
<comment type="caution">
    <text evidence="6">The sequence shown here is derived from an EMBL/GenBank/DDBJ whole genome shotgun (WGS) entry which is preliminary data.</text>
</comment>
<dbReference type="InterPro" id="IPR001041">
    <property type="entry name" value="2Fe-2S_ferredoxin-type"/>
</dbReference>
<evidence type="ECO:0000259" key="5">
    <source>
        <dbReference type="Pfam" id="PF00111"/>
    </source>
</evidence>
<dbReference type="InterPro" id="IPR012675">
    <property type="entry name" value="Beta-grasp_dom_sf"/>
</dbReference>
<keyword evidence="3" id="KW-0408">Iron</keyword>
<organism evidence="6 7">
    <name type="scientific">Carex littledalei</name>
    <dbReference type="NCBI Taxonomy" id="544730"/>
    <lineage>
        <taxon>Eukaryota</taxon>
        <taxon>Viridiplantae</taxon>
        <taxon>Streptophyta</taxon>
        <taxon>Embryophyta</taxon>
        <taxon>Tracheophyta</taxon>
        <taxon>Spermatophyta</taxon>
        <taxon>Magnoliopsida</taxon>
        <taxon>Liliopsida</taxon>
        <taxon>Poales</taxon>
        <taxon>Cyperaceae</taxon>
        <taxon>Cyperoideae</taxon>
        <taxon>Cariceae</taxon>
        <taxon>Carex</taxon>
        <taxon>Carex subgen. Euthyceras</taxon>
    </lineage>
</organism>
<dbReference type="PANTHER" id="PTHR23426:SF27">
    <property type="entry name" value="PHOTOSYNTHETIC NDH SUBUNIT OF SUBCOMPLEX B 3, CHLOROPLASTIC"/>
    <property type="match status" value="1"/>
</dbReference>
<dbReference type="Pfam" id="PF00111">
    <property type="entry name" value="Fer2"/>
    <property type="match status" value="1"/>
</dbReference>
<accession>A0A833VP71</accession>
<dbReference type="GO" id="GO:0051537">
    <property type="term" value="F:2 iron, 2 sulfur cluster binding"/>
    <property type="evidence" value="ECO:0007669"/>
    <property type="project" value="UniProtKB-KW"/>
</dbReference>
<dbReference type="GO" id="GO:0009055">
    <property type="term" value="F:electron transfer activity"/>
    <property type="evidence" value="ECO:0007669"/>
    <property type="project" value="TreeGrafter"/>
</dbReference>
<evidence type="ECO:0000256" key="1">
    <source>
        <dbReference type="ARBA" id="ARBA00022714"/>
    </source>
</evidence>
<dbReference type="EMBL" id="SWLB01000008">
    <property type="protein sequence ID" value="KAF3335520.1"/>
    <property type="molecule type" value="Genomic_DNA"/>
</dbReference>
<keyword evidence="1" id="KW-0001">2Fe-2S</keyword>
<dbReference type="Proteomes" id="UP000623129">
    <property type="component" value="Unassembled WGS sequence"/>
</dbReference>
<dbReference type="PANTHER" id="PTHR23426">
    <property type="entry name" value="FERREDOXIN/ADRENODOXIN"/>
    <property type="match status" value="1"/>
</dbReference>
<reference evidence="6" key="1">
    <citation type="submission" date="2020-01" db="EMBL/GenBank/DDBJ databases">
        <title>Genome sequence of Kobresia littledalei, the first chromosome-level genome in the family Cyperaceae.</title>
        <authorList>
            <person name="Qu G."/>
        </authorList>
    </citation>
    <scope>NUCLEOTIDE SEQUENCE</scope>
    <source>
        <strain evidence="6">C.B.Clarke</strain>
        <tissue evidence="6">Leaf</tissue>
    </source>
</reference>
<dbReference type="GO" id="GO:0009535">
    <property type="term" value="C:chloroplast thylakoid membrane"/>
    <property type="evidence" value="ECO:0007669"/>
    <property type="project" value="TreeGrafter"/>
</dbReference>
<dbReference type="SUPFAM" id="SSF54292">
    <property type="entry name" value="2Fe-2S ferredoxin-like"/>
    <property type="match status" value="1"/>
</dbReference>
<proteinExistence type="predicted"/>
<sequence length="187" mass="20763">MVVLQFNSLGLLLLPQTTKKCHIRLSQNLKLREGRKSYAINIDSQTSSISETTATTTTPDADEGPPVIDFAFVNSRLLPDGSPDVQYRSACGGQKLRDIMLENHVELYGPYARPLLNCGGGGTCGTCIVEVVDGNELLSPKTPKEKEKLKKQPKKWRLACQTVVGKEDSRGELIIQQLPEWKAHEWE</sequence>
<evidence type="ECO:0000313" key="6">
    <source>
        <dbReference type="EMBL" id="KAF3335520.1"/>
    </source>
</evidence>